<feature type="domain" description="T6SS Phospholipase effector Tle1-like catalytic" evidence="1">
    <location>
        <begin position="77"/>
        <end position="394"/>
    </location>
</feature>
<dbReference type="Proteomes" id="UP001589585">
    <property type="component" value="Unassembled WGS sequence"/>
</dbReference>
<proteinExistence type="predicted"/>
<name>A0ABV5FCS7_9FLAO</name>
<dbReference type="RefSeq" id="WP_379861455.1">
    <property type="nucleotide sequence ID" value="NZ_JBHMFC010000066.1"/>
</dbReference>
<reference evidence="2 3" key="1">
    <citation type="submission" date="2024-09" db="EMBL/GenBank/DDBJ databases">
        <authorList>
            <person name="Sun Q."/>
            <person name="Mori K."/>
        </authorList>
    </citation>
    <scope>NUCLEOTIDE SEQUENCE [LARGE SCALE GENOMIC DNA]</scope>
    <source>
        <strain evidence="2 3">CECT 8622</strain>
    </source>
</reference>
<organism evidence="2 3">
    <name type="scientific">Mariniflexile ostreae</name>
    <dbReference type="NCBI Taxonomy" id="1520892"/>
    <lineage>
        <taxon>Bacteria</taxon>
        <taxon>Pseudomonadati</taxon>
        <taxon>Bacteroidota</taxon>
        <taxon>Flavobacteriia</taxon>
        <taxon>Flavobacteriales</taxon>
        <taxon>Flavobacteriaceae</taxon>
        <taxon>Mariniflexile</taxon>
    </lineage>
</organism>
<comment type="caution">
    <text evidence="2">The sequence shown here is derived from an EMBL/GenBank/DDBJ whole genome shotgun (WGS) entry which is preliminary data.</text>
</comment>
<sequence>MGKSFVYNTGAAQDDEPIDRIDLVYGVFIDGTLNNKDNTDLRNKYGPGSVEPTTETEIEEKRKYLEASKRSFIDRQGTDNSYSNDYTNVARMWEHTNDDYSIYVEGMGTQKSERDRQDGFAFGSGQTGVRSRVRSACELVAEKAKGEINAIDENEIGKKTINITLDVFGFSRGAAAARNFVYEVKKAEGYATARQITNMPNGRYMPEPVPYGGYPVPVQRYREAWVDVDNYEINRELLLEDNSLPAMGHLGYSLLEKTNLEFEDLEHVSIKVRFVGIYDTVSSYYEKGGVSDHYDVEGKEKDEGTVAKLASQAARQKLNKSHFKNNVADLQLNSIICEKLVHFTAKDEHRRNFALTRIIQKPGKAIEKNFPGVHCDIGGAYLTDVEVVDEIETEFLAKNLLKRMANISLPLYLETSPLNKFKKQLISEYWYKENELKINLEEISAAFIVRYLKLTGTRHVKKEYSYIFLHFMEEFARTTGMDAYFKNKLEQQYPLISTTQEPDWNRMLTERPPKRDTLEKITSLPTITVTNDFLAKVKDYLTPYVFDEDHAVKEWEFISDEALEEQRQERINKEKAKRSQEKIRKEIEEGTFLKEAQTVTQDNLRANQYRPSLIIKMYDDVTPQKQEEDKPSHLKPEKIDKIDDPYTIVLDEVEITGHNSQKMLRTLRSNYLHWSSNRDWFGMEPNDGRKREIL</sequence>
<evidence type="ECO:0000313" key="3">
    <source>
        <dbReference type="Proteomes" id="UP001589585"/>
    </source>
</evidence>
<evidence type="ECO:0000313" key="2">
    <source>
        <dbReference type="EMBL" id="MFB9057231.1"/>
    </source>
</evidence>
<dbReference type="PANTHER" id="PTHR33840:SF1">
    <property type="entry name" value="TLE1 PHOSPHOLIPASE DOMAIN-CONTAINING PROTEIN"/>
    <property type="match status" value="1"/>
</dbReference>
<dbReference type="PANTHER" id="PTHR33840">
    <property type="match status" value="1"/>
</dbReference>
<accession>A0ABV5FCS7</accession>
<dbReference type="Pfam" id="PF09994">
    <property type="entry name" value="T6SS_Tle1-like_cat"/>
    <property type="match status" value="1"/>
</dbReference>
<keyword evidence="3" id="KW-1185">Reference proteome</keyword>
<protein>
    <submittedName>
        <fullName evidence="2">Phospholipase effector Tle1 domain-containing protein</fullName>
    </submittedName>
</protein>
<dbReference type="InterPro" id="IPR018712">
    <property type="entry name" value="Tle1-like_cat"/>
</dbReference>
<gene>
    <name evidence="2" type="ORF">ACFFU9_10820</name>
</gene>
<dbReference type="EMBL" id="JBHMFC010000066">
    <property type="protein sequence ID" value="MFB9057231.1"/>
    <property type="molecule type" value="Genomic_DNA"/>
</dbReference>
<evidence type="ECO:0000259" key="1">
    <source>
        <dbReference type="Pfam" id="PF09994"/>
    </source>
</evidence>